<sequence>MNVLNRSVGKTAVLETANTGSNRLRLYERYGAVAHGVILKIVPNPQQAQDVLIEVFAAPELQADLPFSASTTCTIIRLARKKALEYRQNRQLPTHKTTEAAQQAEHIFNLLFYHNQSPESIAEGLQIQRPTVFRAVREFFGFSPSHKSY</sequence>
<dbReference type="OrthoDB" id="963470at2"/>
<dbReference type="eggNOG" id="ENOG50334H5">
    <property type="taxonomic scope" value="Bacteria"/>
</dbReference>
<proteinExistence type="predicted"/>
<evidence type="ECO:0000313" key="1">
    <source>
        <dbReference type="EMBL" id="CCH02623.1"/>
    </source>
</evidence>
<name>I0KES0_9BACT</name>
<dbReference type="AlphaFoldDB" id="I0KES0"/>
<protein>
    <submittedName>
        <fullName evidence="1">Uncharacterized protein</fullName>
    </submittedName>
</protein>
<dbReference type="KEGG" id="fae:FAES_4624"/>
<gene>
    <name evidence="1" type="ORF">FAES_4624</name>
</gene>
<organism evidence="1 2">
    <name type="scientific">Fibrella aestuarina BUZ 2</name>
    <dbReference type="NCBI Taxonomy" id="1166018"/>
    <lineage>
        <taxon>Bacteria</taxon>
        <taxon>Pseudomonadati</taxon>
        <taxon>Bacteroidota</taxon>
        <taxon>Cytophagia</taxon>
        <taxon>Cytophagales</taxon>
        <taxon>Spirosomataceae</taxon>
        <taxon>Fibrella</taxon>
    </lineage>
</organism>
<dbReference type="Proteomes" id="UP000011058">
    <property type="component" value="Chromosome"/>
</dbReference>
<evidence type="ECO:0000313" key="2">
    <source>
        <dbReference type="Proteomes" id="UP000011058"/>
    </source>
</evidence>
<dbReference type="RefSeq" id="WP_015333722.1">
    <property type="nucleotide sequence ID" value="NC_020054.1"/>
</dbReference>
<dbReference type="EMBL" id="HE796683">
    <property type="protein sequence ID" value="CCH02623.1"/>
    <property type="molecule type" value="Genomic_DNA"/>
</dbReference>
<reference evidence="1 2" key="1">
    <citation type="journal article" date="2012" name="J. Bacteriol.">
        <title>Genome Sequence of Fibrella aestuarina BUZ 2T, a Filamentous Marine Bacterium.</title>
        <authorList>
            <person name="Filippini M."/>
            <person name="Qi W."/>
            <person name="Blom J."/>
            <person name="Goesmann A."/>
            <person name="Smits T.H."/>
            <person name="Bagheri H.C."/>
        </authorList>
    </citation>
    <scope>NUCLEOTIDE SEQUENCE [LARGE SCALE GENOMIC DNA]</scope>
    <source>
        <strain evidence="2">BUZ 2T</strain>
    </source>
</reference>
<dbReference type="HOGENOM" id="CLU_1730258_0_0_10"/>
<accession>I0KES0</accession>
<keyword evidence="2" id="KW-1185">Reference proteome</keyword>